<dbReference type="Gene3D" id="3.40.1620.10">
    <property type="entry name" value="YefM-like domain"/>
    <property type="match status" value="1"/>
</dbReference>
<dbReference type="STRING" id="551996.SAMN05192573_10852"/>
<evidence type="ECO:0000256" key="1">
    <source>
        <dbReference type="ARBA" id="ARBA00009981"/>
    </source>
</evidence>
<dbReference type="SUPFAM" id="SSF143120">
    <property type="entry name" value="YefM-like"/>
    <property type="match status" value="1"/>
</dbReference>
<comment type="function">
    <text evidence="2">Antitoxin component of a type II toxin-antitoxin (TA) system.</text>
</comment>
<evidence type="ECO:0000313" key="3">
    <source>
        <dbReference type="EMBL" id="SDH27380.1"/>
    </source>
</evidence>
<comment type="similarity">
    <text evidence="1 2">Belongs to the phD/YefM antitoxin family.</text>
</comment>
<dbReference type="InterPro" id="IPR051405">
    <property type="entry name" value="phD/YefM_antitoxin"/>
</dbReference>
<organism evidence="3 4">
    <name type="scientific">Mucilaginibacter gossypii</name>
    <dbReference type="NCBI Taxonomy" id="551996"/>
    <lineage>
        <taxon>Bacteria</taxon>
        <taxon>Pseudomonadati</taxon>
        <taxon>Bacteroidota</taxon>
        <taxon>Sphingobacteriia</taxon>
        <taxon>Sphingobacteriales</taxon>
        <taxon>Sphingobacteriaceae</taxon>
        <taxon>Mucilaginibacter</taxon>
    </lineage>
</organism>
<accession>A0A1G8B412</accession>
<name>A0A1G8B412_9SPHI</name>
<evidence type="ECO:0000313" key="4">
    <source>
        <dbReference type="Proteomes" id="UP000199705"/>
    </source>
</evidence>
<dbReference type="OrthoDB" id="1524837at2"/>
<protein>
    <recommendedName>
        <fullName evidence="2">Antitoxin</fullName>
    </recommendedName>
</protein>
<dbReference type="Proteomes" id="UP000199705">
    <property type="component" value="Unassembled WGS sequence"/>
</dbReference>
<sequence>MEITTYTAFRQQLKSFLDKVRNDHKPLVVTSANAEDIVVISKADYESMEETFYLLKSPKNAERLLHGIQEYEKGLGKERKLLEE</sequence>
<dbReference type="PANTHER" id="PTHR33713:SF6">
    <property type="entry name" value="ANTITOXIN YEFM"/>
    <property type="match status" value="1"/>
</dbReference>
<dbReference type="Pfam" id="PF02604">
    <property type="entry name" value="PhdYeFM_antitox"/>
    <property type="match status" value="1"/>
</dbReference>
<dbReference type="PANTHER" id="PTHR33713">
    <property type="entry name" value="ANTITOXIN YAFN-RELATED"/>
    <property type="match status" value="1"/>
</dbReference>
<dbReference type="RefSeq" id="WP_090532548.1">
    <property type="nucleotide sequence ID" value="NZ_CP071878.2"/>
</dbReference>
<dbReference type="InterPro" id="IPR036165">
    <property type="entry name" value="YefM-like_sf"/>
</dbReference>
<reference evidence="4" key="1">
    <citation type="submission" date="2016-10" db="EMBL/GenBank/DDBJ databases">
        <authorList>
            <person name="Varghese N."/>
            <person name="Submissions S."/>
        </authorList>
    </citation>
    <scope>NUCLEOTIDE SEQUENCE [LARGE SCALE GENOMIC DNA]</scope>
    <source>
        <strain evidence="4">Gh-67</strain>
    </source>
</reference>
<dbReference type="NCBIfam" id="TIGR01552">
    <property type="entry name" value="phd_fam"/>
    <property type="match status" value="1"/>
</dbReference>
<gene>
    <name evidence="3" type="ORF">SAMN05192573_10852</name>
</gene>
<dbReference type="AlphaFoldDB" id="A0A1G8B412"/>
<proteinExistence type="inferred from homology"/>
<dbReference type="Gene3D" id="1.10.1220.170">
    <property type="match status" value="1"/>
</dbReference>
<keyword evidence="4" id="KW-1185">Reference proteome</keyword>
<dbReference type="GeneID" id="91139554"/>
<evidence type="ECO:0000256" key="2">
    <source>
        <dbReference type="RuleBase" id="RU362080"/>
    </source>
</evidence>
<dbReference type="InterPro" id="IPR006442">
    <property type="entry name" value="Antitoxin_Phd/YefM"/>
</dbReference>
<dbReference type="EMBL" id="FNCG01000008">
    <property type="protein sequence ID" value="SDH27380.1"/>
    <property type="molecule type" value="Genomic_DNA"/>
</dbReference>